<feature type="region of interest" description="Disordered" evidence="1">
    <location>
        <begin position="71"/>
        <end position="105"/>
    </location>
</feature>
<evidence type="ECO:0000256" key="1">
    <source>
        <dbReference type="SAM" id="MobiDB-lite"/>
    </source>
</evidence>
<accession>A0A9Q3EH87</accession>
<dbReference type="EMBL" id="AVOT02028634">
    <property type="protein sequence ID" value="MBW0521179.1"/>
    <property type="molecule type" value="Genomic_DNA"/>
</dbReference>
<evidence type="ECO:0000313" key="4">
    <source>
        <dbReference type="Proteomes" id="UP000765509"/>
    </source>
</evidence>
<reference evidence="3" key="1">
    <citation type="submission" date="2021-03" db="EMBL/GenBank/DDBJ databases">
        <title>Draft genome sequence of rust myrtle Austropuccinia psidii MF-1, a brazilian biotype.</title>
        <authorList>
            <person name="Quecine M.C."/>
            <person name="Pachon D.M.R."/>
            <person name="Bonatelli M.L."/>
            <person name="Correr F.H."/>
            <person name="Franceschini L.M."/>
            <person name="Leite T.F."/>
            <person name="Margarido G.R.A."/>
            <person name="Almeida C.A."/>
            <person name="Ferrarezi J.A."/>
            <person name="Labate C.A."/>
        </authorList>
    </citation>
    <scope>NUCLEOTIDE SEQUENCE</scope>
    <source>
        <strain evidence="3">MF-1</strain>
    </source>
</reference>
<gene>
    <name evidence="3" type="ORF">O181_060894</name>
</gene>
<dbReference type="Proteomes" id="UP000765509">
    <property type="component" value="Unassembled WGS sequence"/>
</dbReference>
<evidence type="ECO:0000256" key="2">
    <source>
        <dbReference type="SAM" id="Phobius"/>
    </source>
</evidence>
<keyword evidence="2" id="KW-0472">Membrane</keyword>
<proteinExistence type="predicted"/>
<feature type="compositionally biased region" description="Basic and acidic residues" evidence="1">
    <location>
        <begin position="73"/>
        <end position="96"/>
    </location>
</feature>
<evidence type="ECO:0000313" key="3">
    <source>
        <dbReference type="EMBL" id="MBW0521179.1"/>
    </source>
</evidence>
<organism evidence="3 4">
    <name type="scientific">Austropuccinia psidii MF-1</name>
    <dbReference type="NCBI Taxonomy" id="1389203"/>
    <lineage>
        <taxon>Eukaryota</taxon>
        <taxon>Fungi</taxon>
        <taxon>Dikarya</taxon>
        <taxon>Basidiomycota</taxon>
        <taxon>Pucciniomycotina</taxon>
        <taxon>Pucciniomycetes</taxon>
        <taxon>Pucciniales</taxon>
        <taxon>Sphaerophragmiaceae</taxon>
        <taxon>Austropuccinia</taxon>
    </lineage>
</organism>
<dbReference type="AlphaFoldDB" id="A0A9Q3EH87"/>
<keyword evidence="2" id="KW-1133">Transmembrane helix</keyword>
<comment type="caution">
    <text evidence="3">The sequence shown here is derived from an EMBL/GenBank/DDBJ whole genome shotgun (WGS) entry which is preliminary data.</text>
</comment>
<name>A0A9Q3EH87_9BASI</name>
<protein>
    <submittedName>
        <fullName evidence="3">Uncharacterized protein</fullName>
    </submittedName>
</protein>
<keyword evidence="2" id="KW-0812">Transmembrane</keyword>
<feature type="transmembrane region" description="Helical" evidence="2">
    <location>
        <begin position="16"/>
        <end position="35"/>
    </location>
</feature>
<keyword evidence="4" id="KW-1185">Reference proteome</keyword>
<sequence>MLTSSFHFELPQLFQIQIWDLYSCLFHFILIIIPVQHLPPARQTRSNARTQAVLNSIPRVPLDANPEVPQLRAHLDRGPAMEGEGKSRKERREPRRSNSFSGVVGAFTGISRTSIKHHGK</sequence>